<organism evidence="6 7">
    <name type="scientific">Aedoeadaptatus coxii</name>
    <dbReference type="NCBI Taxonomy" id="755172"/>
    <lineage>
        <taxon>Bacteria</taxon>
        <taxon>Bacillati</taxon>
        <taxon>Bacillota</taxon>
        <taxon>Tissierellia</taxon>
        <taxon>Tissierellales</taxon>
        <taxon>Peptoniphilaceae</taxon>
        <taxon>Aedoeadaptatus</taxon>
    </lineage>
</organism>
<keyword evidence="3" id="KW-0732">Signal</keyword>
<evidence type="ECO:0000313" key="7">
    <source>
        <dbReference type="Proteomes" id="UP000070442"/>
    </source>
</evidence>
<dbReference type="GO" id="GO:0019808">
    <property type="term" value="F:polyamine binding"/>
    <property type="evidence" value="ECO:0007669"/>
    <property type="project" value="InterPro"/>
</dbReference>
<evidence type="ECO:0000313" key="6">
    <source>
        <dbReference type="EMBL" id="KXB67060.1"/>
    </source>
</evidence>
<keyword evidence="2" id="KW-0813">Transport</keyword>
<protein>
    <submittedName>
        <fullName evidence="6">Putrescine ABC transporter, periplasmic spermidine</fullName>
    </submittedName>
</protein>
<name>A0A134AHQ7_9FIRM</name>
<comment type="caution">
    <text evidence="6">The sequence shown here is derived from an EMBL/GenBank/DDBJ whole genome shotgun (WGS) entry which is preliminary data.</text>
</comment>
<dbReference type="Gene3D" id="3.40.190.10">
    <property type="entry name" value="Periplasmic binding protein-like II"/>
    <property type="match status" value="2"/>
</dbReference>
<dbReference type="Proteomes" id="UP000070442">
    <property type="component" value="Unassembled WGS sequence"/>
</dbReference>
<evidence type="ECO:0000256" key="1">
    <source>
        <dbReference type="ARBA" id="ARBA00004418"/>
    </source>
</evidence>
<dbReference type="PANTHER" id="PTHR30222">
    <property type="entry name" value="SPERMIDINE/PUTRESCINE-BINDING PERIPLASMIC PROTEIN"/>
    <property type="match status" value="1"/>
</dbReference>
<dbReference type="InterPro" id="IPR001188">
    <property type="entry name" value="Sperm_putr-bd"/>
</dbReference>
<dbReference type="Pfam" id="PF13416">
    <property type="entry name" value="SBP_bac_8"/>
    <property type="match status" value="1"/>
</dbReference>
<reference evidence="7" key="1">
    <citation type="submission" date="2016-01" db="EMBL/GenBank/DDBJ databases">
        <authorList>
            <person name="Mitreva M."/>
            <person name="Pepin K.H."/>
            <person name="Mihindukulasuriya K.A."/>
            <person name="Fulton R."/>
            <person name="Fronick C."/>
            <person name="O'Laughlin M."/>
            <person name="Miner T."/>
            <person name="Herter B."/>
            <person name="Rosa B.A."/>
            <person name="Cordes M."/>
            <person name="Tomlinson C."/>
            <person name="Wollam A."/>
            <person name="Palsikar V.B."/>
            <person name="Mardis E.R."/>
            <person name="Wilson R.K."/>
        </authorList>
    </citation>
    <scope>NUCLEOTIDE SEQUENCE [LARGE SCALE GENOMIC DNA]</scope>
    <source>
        <strain evidence="7">DNF00729</strain>
    </source>
</reference>
<feature type="binding site" evidence="5">
    <location>
        <position position="85"/>
    </location>
    <ligand>
        <name>spermidine</name>
        <dbReference type="ChEBI" id="CHEBI:57834"/>
    </ligand>
</feature>
<evidence type="ECO:0000256" key="5">
    <source>
        <dbReference type="PIRSR" id="PIRSR019574-1"/>
    </source>
</evidence>
<dbReference type="RefSeq" id="WP_068367450.1">
    <property type="nucleotide sequence ID" value="NZ_CAMQER010000066.1"/>
</dbReference>
<dbReference type="GO" id="GO:0015846">
    <property type="term" value="P:polyamine transport"/>
    <property type="evidence" value="ECO:0007669"/>
    <property type="project" value="InterPro"/>
</dbReference>
<evidence type="ECO:0000256" key="2">
    <source>
        <dbReference type="ARBA" id="ARBA00022448"/>
    </source>
</evidence>
<comment type="subcellular location">
    <subcellularLocation>
        <location evidence="1">Periplasm</location>
    </subcellularLocation>
</comment>
<accession>A0A134AHQ7</accession>
<dbReference type="CDD" id="cd13590">
    <property type="entry name" value="PBP2_PotD_PotF_like"/>
    <property type="match status" value="1"/>
</dbReference>
<evidence type="ECO:0000256" key="4">
    <source>
        <dbReference type="ARBA" id="ARBA00022764"/>
    </source>
</evidence>
<dbReference type="PATRIC" id="fig|755172.3.peg.755"/>
<evidence type="ECO:0000256" key="3">
    <source>
        <dbReference type="ARBA" id="ARBA00022729"/>
    </source>
</evidence>
<dbReference type="GO" id="GO:0042597">
    <property type="term" value="C:periplasmic space"/>
    <property type="evidence" value="ECO:0007669"/>
    <property type="project" value="UniProtKB-SubCell"/>
</dbReference>
<dbReference type="EMBL" id="LSDG01000023">
    <property type="protein sequence ID" value="KXB67060.1"/>
    <property type="molecule type" value="Genomic_DNA"/>
</dbReference>
<keyword evidence="7" id="KW-1185">Reference proteome</keyword>
<dbReference type="PROSITE" id="PS51257">
    <property type="entry name" value="PROKAR_LIPOPROTEIN"/>
    <property type="match status" value="1"/>
</dbReference>
<sequence length="347" mass="39837">MKRLQWIICLLLLLTLAGCGKKPESKKETIHVYNWGEYIDLDTLRQFEKETGIHVIYDTFASNEDLYVKLKKSGDPYDVVVPSEYMVERLIRENMLMPLDYSLIPNSKKLDKRILNMEYDPGNRYSLPLFWGTLGIVVNKKLVDTPIDSWKDLWNPRYKNEIIMYNSQRDSIAVALKMLGYSMNSHSIPELEKAKEALIKQKPLVYAYLADDGRDVMSQGDAALSVMYSGDAALMCRGNKNLEYIIPKEGSNIWYDSLVVPKNAKNPTGAMKFINFMLRPDISAKNAEYNVGYASPIPEAITLLPKEIRENKTAYPDMDHLPPLEVYRDPGDLVKVYDRIWTEVTAE</sequence>
<dbReference type="PANTHER" id="PTHR30222:SF17">
    <property type="entry name" value="SPERMIDINE_PUTRESCINE-BINDING PERIPLASMIC PROTEIN"/>
    <property type="match status" value="1"/>
</dbReference>
<keyword evidence="4" id="KW-0574">Periplasm</keyword>
<feature type="binding site" evidence="5">
    <location>
        <position position="37"/>
    </location>
    <ligand>
        <name>spermidine</name>
        <dbReference type="ChEBI" id="CHEBI:57834"/>
    </ligand>
</feature>
<dbReference type="PIRSF" id="PIRSF019574">
    <property type="entry name" value="Periplasmic_polyamine_BP"/>
    <property type="match status" value="1"/>
</dbReference>
<gene>
    <name evidence="6" type="ORF">HMPREF1863_00786</name>
</gene>
<dbReference type="AlphaFoldDB" id="A0A134AHQ7"/>
<dbReference type="PRINTS" id="PR00909">
    <property type="entry name" value="SPERMDNBNDNG"/>
</dbReference>
<dbReference type="InterPro" id="IPR006059">
    <property type="entry name" value="SBP"/>
</dbReference>
<dbReference type="STRING" id="755172.HMPREF1863_00786"/>
<dbReference type="OrthoDB" id="9769319at2"/>
<proteinExistence type="predicted"/>
<dbReference type="SUPFAM" id="SSF53850">
    <property type="entry name" value="Periplasmic binding protein-like II"/>
    <property type="match status" value="1"/>
</dbReference>